<evidence type="ECO:0000313" key="2">
    <source>
        <dbReference type="Proteomes" id="UP000314294"/>
    </source>
</evidence>
<sequence>MYGRCTVRGLHLHTDPPVLVYMGPAGLNLEIKTLLPVLGCEEKRRADELPAQTPVKTGLEAHHALDVFAEAVDTWSENETG</sequence>
<reference evidence="1 2" key="1">
    <citation type="submission" date="2019-03" db="EMBL/GenBank/DDBJ databases">
        <title>First draft genome of Liparis tanakae, snailfish: a comprehensive survey of snailfish specific genes.</title>
        <authorList>
            <person name="Kim W."/>
            <person name="Song I."/>
            <person name="Jeong J.-H."/>
            <person name="Kim D."/>
            <person name="Kim S."/>
            <person name="Ryu S."/>
            <person name="Song J.Y."/>
            <person name="Lee S.K."/>
        </authorList>
    </citation>
    <scope>NUCLEOTIDE SEQUENCE [LARGE SCALE GENOMIC DNA]</scope>
    <source>
        <tissue evidence="1">Muscle</tissue>
    </source>
</reference>
<gene>
    <name evidence="1" type="ORF">EYF80_053644</name>
</gene>
<keyword evidence="2" id="KW-1185">Reference proteome</keyword>
<dbReference type="EMBL" id="SRLO01001649">
    <property type="protein sequence ID" value="TNN36183.1"/>
    <property type="molecule type" value="Genomic_DNA"/>
</dbReference>
<comment type="caution">
    <text evidence="1">The sequence shown here is derived from an EMBL/GenBank/DDBJ whole genome shotgun (WGS) entry which is preliminary data.</text>
</comment>
<name>A0A4Z2F5K1_9TELE</name>
<proteinExistence type="predicted"/>
<protein>
    <submittedName>
        <fullName evidence="1">Uncharacterized protein</fullName>
    </submittedName>
</protein>
<evidence type="ECO:0000313" key="1">
    <source>
        <dbReference type="EMBL" id="TNN36183.1"/>
    </source>
</evidence>
<accession>A0A4Z2F5K1</accession>
<dbReference type="AlphaFoldDB" id="A0A4Z2F5K1"/>
<organism evidence="1 2">
    <name type="scientific">Liparis tanakae</name>
    <name type="common">Tanaka's snailfish</name>
    <dbReference type="NCBI Taxonomy" id="230148"/>
    <lineage>
        <taxon>Eukaryota</taxon>
        <taxon>Metazoa</taxon>
        <taxon>Chordata</taxon>
        <taxon>Craniata</taxon>
        <taxon>Vertebrata</taxon>
        <taxon>Euteleostomi</taxon>
        <taxon>Actinopterygii</taxon>
        <taxon>Neopterygii</taxon>
        <taxon>Teleostei</taxon>
        <taxon>Neoteleostei</taxon>
        <taxon>Acanthomorphata</taxon>
        <taxon>Eupercaria</taxon>
        <taxon>Perciformes</taxon>
        <taxon>Cottioidei</taxon>
        <taxon>Cottales</taxon>
        <taxon>Liparidae</taxon>
        <taxon>Liparis</taxon>
    </lineage>
</organism>
<dbReference type="Proteomes" id="UP000314294">
    <property type="component" value="Unassembled WGS sequence"/>
</dbReference>